<protein>
    <submittedName>
        <fullName evidence="1">Uncharacterized protein</fullName>
    </submittedName>
</protein>
<organism evidence="1">
    <name type="scientific">Daphnia magna</name>
    <dbReference type="NCBI Taxonomy" id="35525"/>
    <lineage>
        <taxon>Eukaryota</taxon>
        <taxon>Metazoa</taxon>
        <taxon>Ecdysozoa</taxon>
        <taxon>Arthropoda</taxon>
        <taxon>Crustacea</taxon>
        <taxon>Branchiopoda</taxon>
        <taxon>Diplostraca</taxon>
        <taxon>Cladocera</taxon>
        <taxon>Anomopoda</taxon>
        <taxon>Daphniidae</taxon>
        <taxon>Daphnia</taxon>
    </lineage>
</organism>
<name>A0A0P4Y4Z1_9CRUS</name>
<dbReference type="EMBL" id="GDIP01241852">
    <property type="protein sequence ID" value="JAI81549.1"/>
    <property type="molecule type" value="Transcribed_RNA"/>
</dbReference>
<sequence length="112" mass="12376">MAASFKLSSSKGCYAPNMDDTISRRLKKEAETSHPIDQQYHTHLPEYDTNAPTKCTRFRETHPSRMSQPRASASLMKGCLNNAKLTLEDVSTKGQCESVELNAFANLAASPL</sequence>
<accession>A0A0P4Y4Z1</accession>
<reference evidence="1" key="2">
    <citation type="submission" date="2015-10" db="EMBL/GenBank/DDBJ databases">
        <authorList>
            <person name="Gilbert D.G."/>
        </authorList>
    </citation>
    <scope>NUCLEOTIDE SEQUENCE</scope>
</reference>
<evidence type="ECO:0000313" key="1">
    <source>
        <dbReference type="EMBL" id="JAI81549.1"/>
    </source>
</evidence>
<proteinExistence type="predicted"/>
<reference evidence="1" key="1">
    <citation type="submission" date="2015-10" db="EMBL/GenBank/DDBJ databases">
        <title>Daphnia magna gene sets from two clonal populations assembled and annotated with EvidentialGene.</title>
        <authorList>
            <person name="Gilbert D."/>
            <person name="Podicheti R."/>
            <person name="Orsini L."/>
            <person name="Colbourne J."/>
            <person name="Pfrender M."/>
        </authorList>
    </citation>
    <scope>NUCLEOTIDE SEQUENCE</scope>
</reference>
<dbReference type="AlphaFoldDB" id="A0A0P4Y4Z1"/>